<dbReference type="SUPFAM" id="SSF54211">
    <property type="entry name" value="Ribosomal protein S5 domain 2-like"/>
    <property type="match status" value="1"/>
</dbReference>
<accession>A0A2U3QLB8</accession>
<dbReference type="Pfam" id="PF01078">
    <property type="entry name" value="Mg_chelatase"/>
    <property type="match status" value="1"/>
</dbReference>
<feature type="domain" description="Magnesium chelatase ChlI-like catalytic" evidence="1">
    <location>
        <begin position="70"/>
        <end position="100"/>
    </location>
</feature>
<dbReference type="Proteomes" id="UP000245125">
    <property type="component" value="Unassembled WGS sequence"/>
</dbReference>
<organism evidence="2 3">
    <name type="scientific">Candidatus Sulfobium mesophilum</name>
    <dbReference type="NCBI Taxonomy" id="2016548"/>
    <lineage>
        <taxon>Bacteria</taxon>
        <taxon>Pseudomonadati</taxon>
        <taxon>Nitrospirota</taxon>
        <taxon>Nitrospiria</taxon>
        <taxon>Nitrospirales</taxon>
        <taxon>Nitrospiraceae</taxon>
        <taxon>Candidatus Sulfobium</taxon>
    </lineage>
</organism>
<dbReference type="InterPro" id="IPR020568">
    <property type="entry name" value="Ribosomal_Su5_D2-typ_SF"/>
</dbReference>
<keyword evidence="3" id="KW-1185">Reference proteome</keyword>
<evidence type="ECO:0000313" key="2">
    <source>
        <dbReference type="EMBL" id="SPQ02199.1"/>
    </source>
</evidence>
<dbReference type="Gene3D" id="3.40.50.300">
    <property type="entry name" value="P-loop containing nucleotide triphosphate hydrolases"/>
    <property type="match status" value="1"/>
</dbReference>
<dbReference type="SUPFAM" id="SSF52540">
    <property type="entry name" value="P-loop containing nucleoside triphosphate hydrolases"/>
    <property type="match status" value="1"/>
</dbReference>
<sequence length="117" mass="12659">MALMVREAGLRGIILPVENAPEAAVVSGAKVFGIRSLPEVVDFLKGMTVSPPFVLDANETMKVNSVYEDDFSDVKGQEHAKRALAVAAAGGDNVLMVGPPVRERLCFQSAWQRSFLR</sequence>
<dbReference type="InterPro" id="IPR000523">
    <property type="entry name" value="Mg_chelatse_chII-like_cat_dom"/>
</dbReference>
<gene>
    <name evidence="2" type="ORF">NBG4_990002</name>
</gene>
<protein>
    <recommendedName>
        <fullName evidence="1">Magnesium chelatase ChlI-like catalytic domain-containing protein</fullName>
    </recommendedName>
</protein>
<evidence type="ECO:0000259" key="1">
    <source>
        <dbReference type="Pfam" id="PF01078"/>
    </source>
</evidence>
<proteinExistence type="predicted"/>
<reference evidence="3" key="1">
    <citation type="submission" date="2018-03" db="EMBL/GenBank/DDBJ databases">
        <authorList>
            <person name="Zecchin S."/>
        </authorList>
    </citation>
    <scope>NUCLEOTIDE SEQUENCE [LARGE SCALE GENOMIC DNA]</scope>
</reference>
<dbReference type="EMBL" id="OUUY01000151">
    <property type="protein sequence ID" value="SPQ02199.1"/>
    <property type="molecule type" value="Genomic_DNA"/>
</dbReference>
<name>A0A2U3QLB8_9BACT</name>
<dbReference type="GO" id="GO:0005524">
    <property type="term" value="F:ATP binding"/>
    <property type="evidence" value="ECO:0007669"/>
    <property type="project" value="InterPro"/>
</dbReference>
<dbReference type="InterPro" id="IPR027417">
    <property type="entry name" value="P-loop_NTPase"/>
</dbReference>
<evidence type="ECO:0000313" key="3">
    <source>
        <dbReference type="Proteomes" id="UP000245125"/>
    </source>
</evidence>
<dbReference type="AlphaFoldDB" id="A0A2U3QLB8"/>